<evidence type="ECO:0000313" key="2">
    <source>
        <dbReference type="Proteomes" id="UP000054018"/>
    </source>
</evidence>
<accession>A0A0C9YWF1</accession>
<name>A0A0C9YWF1_9AGAM</name>
<dbReference type="EMBL" id="KN833755">
    <property type="protein sequence ID" value="KIK21106.1"/>
    <property type="molecule type" value="Genomic_DNA"/>
</dbReference>
<dbReference type="AlphaFoldDB" id="A0A0C9YWF1"/>
<sequence>MARGWTIRYVWRVEQENDLSRSPNMLHNYVLYASTAGGRDSLNLDRLTRGWGDYNYCNHRPRTARPVVSLRLHIYQSHPFLAALHRSFPPFLVAPCSRSGLVILWLSRRFIFTITSVPIPGIYVHRPHSHTVRLYGLCTGFRFAIPSSVCLVFHTEWIVVAVSNCVDTNQ</sequence>
<organism evidence="1 2">
    <name type="scientific">Pisolithus microcarpus 441</name>
    <dbReference type="NCBI Taxonomy" id="765257"/>
    <lineage>
        <taxon>Eukaryota</taxon>
        <taxon>Fungi</taxon>
        <taxon>Dikarya</taxon>
        <taxon>Basidiomycota</taxon>
        <taxon>Agaricomycotina</taxon>
        <taxon>Agaricomycetes</taxon>
        <taxon>Agaricomycetidae</taxon>
        <taxon>Boletales</taxon>
        <taxon>Sclerodermatineae</taxon>
        <taxon>Pisolithaceae</taxon>
        <taxon>Pisolithus</taxon>
    </lineage>
</organism>
<reference evidence="2" key="2">
    <citation type="submission" date="2015-01" db="EMBL/GenBank/DDBJ databases">
        <title>Evolutionary Origins and Diversification of the Mycorrhizal Mutualists.</title>
        <authorList>
            <consortium name="DOE Joint Genome Institute"/>
            <consortium name="Mycorrhizal Genomics Consortium"/>
            <person name="Kohler A."/>
            <person name="Kuo A."/>
            <person name="Nagy L.G."/>
            <person name="Floudas D."/>
            <person name="Copeland A."/>
            <person name="Barry K.W."/>
            <person name="Cichocki N."/>
            <person name="Veneault-Fourrey C."/>
            <person name="LaButti K."/>
            <person name="Lindquist E.A."/>
            <person name="Lipzen A."/>
            <person name="Lundell T."/>
            <person name="Morin E."/>
            <person name="Murat C."/>
            <person name="Riley R."/>
            <person name="Ohm R."/>
            <person name="Sun H."/>
            <person name="Tunlid A."/>
            <person name="Henrissat B."/>
            <person name="Grigoriev I.V."/>
            <person name="Hibbett D.S."/>
            <person name="Martin F."/>
        </authorList>
    </citation>
    <scope>NUCLEOTIDE SEQUENCE [LARGE SCALE GENOMIC DNA]</scope>
    <source>
        <strain evidence="2">441</strain>
    </source>
</reference>
<gene>
    <name evidence="1" type="ORF">PISMIDRAFT_565273</name>
</gene>
<dbReference type="Proteomes" id="UP000054018">
    <property type="component" value="Unassembled WGS sequence"/>
</dbReference>
<keyword evidence="2" id="KW-1185">Reference proteome</keyword>
<evidence type="ECO:0000313" key="1">
    <source>
        <dbReference type="EMBL" id="KIK21106.1"/>
    </source>
</evidence>
<dbReference type="HOGENOM" id="CLU_1571271_0_0_1"/>
<reference evidence="1 2" key="1">
    <citation type="submission" date="2014-04" db="EMBL/GenBank/DDBJ databases">
        <authorList>
            <consortium name="DOE Joint Genome Institute"/>
            <person name="Kuo A."/>
            <person name="Kohler A."/>
            <person name="Costa M.D."/>
            <person name="Nagy L.G."/>
            <person name="Floudas D."/>
            <person name="Copeland A."/>
            <person name="Barry K.W."/>
            <person name="Cichocki N."/>
            <person name="Veneault-Fourrey C."/>
            <person name="LaButti K."/>
            <person name="Lindquist E.A."/>
            <person name="Lipzen A."/>
            <person name="Lundell T."/>
            <person name="Morin E."/>
            <person name="Murat C."/>
            <person name="Sun H."/>
            <person name="Tunlid A."/>
            <person name="Henrissat B."/>
            <person name="Grigoriev I.V."/>
            <person name="Hibbett D.S."/>
            <person name="Martin F."/>
            <person name="Nordberg H.P."/>
            <person name="Cantor M.N."/>
            <person name="Hua S.X."/>
        </authorList>
    </citation>
    <scope>NUCLEOTIDE SEQUENCE [LARGE SCALE GENOMIC DNA]</scope>
    <source>
        <strain evidence="1 2">441</strain>
    </source>
</reference>
<protein>
    <submittedName>
        <fullName evidence="1">Uncharacterized protein</fullName>
    </submittedName>
</protein>
<proteinExistence type="predicted"/>